<reference evidence="13" key="1">
    <citation type="journal article" date="2020" name="mSystems">
        <title>Genome- and Community-Level Interaction Insights into Carbon Utilization and Element Cycling Functions of Hydrothermarchaeota in Hydrothermal Sediment.</title>
        <authorList>
            <person name="Zhou Z."/>
            <person name="Liu Y."/>
            <person name="Xu W."/>
            <person name="Pan J."/>
            <person name="Luo Z.H."/>
            <person name="Li M."/>
        </authorList>
    </citation>
    <scope>NUCLEOTIDE SEQUENCE [LARGE SCALE GENOMIC DNA]</scope>
    <source>
        <strain evidence="13">HyVt-346</strain>
    </source>
</reference>
<dbReference type="InterPro" id="IPR012910">
    <property type="entry name" value="Plug_dom"/>
</dbReference>
<accession>A0A7V1D2Y1</accession>
<dbReference type="Proteomes" id="UP000886188">
    <property type="component" value="Unassembled WGS sequence"/>
</dbReference>
<proteinExistence type="inferred from homology"/>
<dbReference type="InterPro" id="IPR000531">
    <property type="entry name" value="Beta-barrel_TonB"/>
</dbReference>
<evidence type="ECO:0000256" key="5">
    <source>
        <dbReference type="ARBA" id="ARBA00023077"/>
    </source>
</evidence>
<organism evidence="13">
    <name type="scientific">Pseudoalteromonas prydzensis</name>
    <dbReference type="NCBI Taxonomy" id="182141"/>
    <lineage>
        <taxon>Bacteria</taxon>
        <taxon>Pseudomonadati</taxon>
        <taxon>Pseudomonadota</taxon>
        <taxon>Gammaproteobacteria</taxon>
        <taxon>Alteromonadales</taxon>
        <taxon>Pseudoalteromonadaceae</taxon>
        <taxon>Pseudoalteromonas</taxon>
    </lineage>
</organism>
<comment type="caution">
    <text evidence="13">The sequence shown here is derived from an EMBL/GenBank/DDBJ whole genome shotgun (WGS) entry which is preliminary data.</text>
</comment>
<evidence type="ECO:0000256" key="10">
    <source>
        <dbReference type="SAM" id="SignalP"/>
    </source>
</evidence>
<keyword evidence="3 8" id="KW-1134">Transmembrane beta strand</keyword>
<keyword evidence="6 8" id="KW-0472">Membrane</keyword>
<evidence type="ECO:0000256" key="8">
    <source>
        <dbReference type="PROSITE-ProRule" id="PRU01360"/>
    </source>
</evidence>
<comment type="similarity">
    <text evidence="8 9">Belongs to the TonB-dependent receptor family.</text>
</comment>
<keyword evidence="5 9" id="KW-0798">TonB box</keyword>
<protein>
    <submittedName>
        <fullName evidence="13">TonB-dependent receptor</fullName>
    </submittedName>
</protein>
<comment type="subcellular location">
    <subcellularLocation>
        <location evidence="1 8">Cell outer membrane</location>
        <topology evidence="1 8">Multi-pass membrane protein</topology>
    </subcellularLocation>
</comment>
<evidence type="ECO:0000256" key="2">
    <source>
        <dbReference type="ARBA" id="ARBA00022448"/>
    </source>
</evidence>
<dbReference type="SUPFAM" id="SSF56935">
    <property type="entry name" value="Porins"/>
    <property type="match status" value="1"/>
</dbReference>
<keyword evidence="2 8" id="KW-0813">Transport</keyword>
<dbReference type="NCBIfam" id="TIGR01782">
    <property type="entry name" value="TonB-Xanth-Caul"/>
    <property type="match status" value="1"/>
</dbReference>
<dbReference type="RefSeq" id="WP_304185366.1">
    <property type="nucleotide sequence ID" value="NZ_DRGM01000208.1"/>
</dbReference>
<evidence type="ECO:0000259" key="11">
    <source>
        <dbReference type="Pfam" id="PF00593"/>
    </source>
</evidence>
<keyword evidence="7 8" id="KW-0998">Cell outer membrane</keyword>
<evidence type="ECO:0000256" key="4">
    <source>
        <dbReference type="ARBA" id="ARBA00022692"/>
    </source>
</evidence>
<dbReference type="PANTHER" id="PTHR40980">
    <property type="entry name" value="PLUG DOMAIN-CONTAINING PROTEIN"/>
    <property type="match status" value="1"/>
</dbReference>
<gene>
    <name evidence="13" type="ORF">ENH88_21190</name>
</gene>
<dbReference type="PROSITE" id="PS52016">
    <property type="entry name" value="TONB_DEPENDENT_REC_3"/>
    <property type="match status" value="1"/>
</dbReference>
<dbReference type="GO" id="GO:0009279">
    <property type="term" value="C:cell outer membrane"/>
    <property type="evidence" value="ECO:0007669"/>
    <property type="project" value="UniProtKB-SubCell"/>
</dbReference>
<dbReference type="PROSITE" id="PS51257">
    <property type="entry name" value="PROKAR_LIPOPROTEIN"/>
    <property type="match status" value="1"/>
</dbReference>
<feature type="domain" description="TonB-dependent receptor plug" evidence="12">
    <location>
        <begin position="57"/>
        <end position="156"/>
    </location>
</feature>
<dbReference type="InterPro" id="IPR010104">
    <property type="entry name" value="TonB_rcpt_bac"/>
</dbReference>
<dbReference type="Pfam" id="PF07715">
    <property type="entry name" value="Plug"/>
    <property type="match status" value="1"/>
</dbReference>
<evidence type="ECO:0000256" key="9">
    <source>
        <dbReference type="RuleBase" id="RU003357"/>
    </source>
</evidence>
<feature type="chain" id="PRO_5031438772" evidence="10">
    <location>
        <begin position="23"/>
        <end position="935"/>
    </location>
</feature>
<dbReference type="InterPro" id="IPR037066">
    <property type="entry name" value="Plug_dom_sf"/>
</dbReference>
<dbReference type="InterPro" id="IPR036942">
    <property type="entry name" value="Beta-barrel_TonB_sf"/>
</dbReference>
<keyword evidence="13" id="KW-0675">Receptor</keyword>
<dbReference type="PANTHER" id="PTHR40980:SF3">
    <property type="entry name" value="TONB-DEPENDENT RECEPTOR-LIKE BETA-BARREL DOMAIN-CONTAINING PROTEIN"/>
    <property type="match status" value="1"/>
</dbReference>
<evidence type="ECO:0000256" key="1">
    <source>
        <dbReference type="ARBA" id="ARBA00004571"/>
    </source>
</evidence>
<feature type="domain" description="TonB-dependent receptor-like beta-barrel" evidence="11">
    <location>
        <begin position="438"/>
        <end position="901"/>
    </location>
</feature>
<evidence type="ECO:0000256" key="7">
    <source>
        <dbReference type="ARBA" id="ARBA00023237"/>
    </source>
</evidence>
<keyword evidence="10" id="KW-0732">Signal</keyword>
<dbReference type="EMBL" id="DRGM01000208">
    <property type="protein sequence ID" value="HEA18916.1"/>
    <property type="molecule type" value="Genomic_DNA"/>
</dbReference>
<keyword evidence="4 8" id="KW-0812">Transmembrane</keyword>
<dbReference type="InterPro" id="IPR039426">
    <property type="entry name" value="TonB-dep_rcpt-like"/>
</dbReference>
<dbReference type="Gene3D" id="2.40.170.20">
    <property type="entry name" value="TonB-dependent receptor, beta-barrel domain"/>
    <property type="match status" value="1"/>
</dbReference>
<evidence type="ECO:0000256" key="3">
    <source>
        <dbReference type="ARBA" id="ARBA00022452"/>
    </source>
</evidence>
<feature type="signal peptide" evidence="10">
    <location>
        <begin position="1"/>
        <end position="22"/>
    </location>
</feature>
<dbReference type="Pfam" id="PF00593">
    <property type="entry name" value="TonB_dep_Rec_b-barrel"/>
    <property type="match status" value="1"/>
</dbReference>
<evidence type="ECO:0000259" key="12">
    <source>
        <dbReference type="Pfam" id="PF07715"/>
    </source>
</evidence>
<dbReference type="AlphaFoldDB" id="A0A7V1D2Y1"/>
<evidence type="ECO:0000256" key="6">
    <source>
        <dbReference type="ARBA" id="ARBA00023136"/>
    </source>
</evidence>
<name>A0A7V1D2Y1_9GAMM</name>
<sequence length="935" mass="104015">MFKKTHIASAIIMAVSCQFAYAQQEDNTAANAEKDDIEVIVVSGIRGSLNKGLNIKRQSFQVVDAIVAEDIGKFPDNNVVEALQRVTGIQVTDRGAGEVNTVSIRGLTDVTTTVNGRQVFTASGRNVALADIPAALLESVDVFKTRSASQVGSGIAGQIDIKTQRPFNFDGSKVVVSARGVYQDQAEEVDPILSALASNRWESGMGEFGALINLSYAETNYRDQNMAAGAMVPFMTLNPAAGFAPFERIFPSNGNVSESPIWEPGLENGLPYQSGSTLNINGVPTEYYLSRDAVFSNDLTGKRERPAANLSLQWRPNSDSQYTFEAFYNGYRNESFNSLSFTFVDWWGNVDTQNPPTTFDGTNIIKERYVDAPYGFNSGDLNVSKTDSYVFALGGEWTINDNFNLSSEIYYQDSQYETEFLAMRSDRVAYGLNVDFNDKDGIPALEYVDNPDTPANEADLTDTSQWNVAQLYDNGGNRKGDSLTFTLDGELFVDRFGFDEIGFGIKYDSKGSSEASRESKFLVETLGQPFSSLDAGLAAVNEDFFDGKANWPSSWVAPSGHYIQANRGYFRELYGIESESLVLEKTFDVDEKAYSAYIQGNFSSTLFGRDIDGQVGLRYENAKIDMTFFDIDQNPTDVSFADNSSSAWLPSFVVRYHLAEDLIARAAYTETIRRPEFSQLNSFIYYTEDVTDIGYGTANGGNPSIKPVESKNYDLTLEWYFAEASSLYGTLFKRDIEGFVYGSNRIIQYQGPDATEPEDYILTQPNNSSNGTLDGLELGLVYFPDNLPDWLMGAGIQASATLLDSKQDLPKYNDVGELVGTDSRDMFGVSKSSYSTVLIYEREDFDMRLAYLWRDDFLNSYEAAQFANPLGIYRSPEQSLDFQVSYDVTEDLMVTFDGTNLTQETYQSYYEYPTTHNSNSALYSRTFALGVRYSF</sequence>
<dbReference type="Gene3D" id="2.170.130.10">
    <property type="entry name" value="TonB-dependent receptor, plug domain"/>
    <property type="match status" value="1"/>
</dbReference>
<evidence type="ECO:0000313" key="13">
    <source>
        <dbReference type="EMBL" id="HEA18916.1"/>
    </source>
</evidence>